<accession>R0JX05</accession>
<evidence type="ECO:0000313" key="4">
    <source>
        <dbReference type="Proteomes" id="UP000016935"/>
    </source>
</evidence>
<feature type="compositionally biased region" description="Pro residues" evidence="1">
    <location>
        <begin position="221"/>
        <end position="232"/>
    </location>
</feature>
<evidence type="ECO:0000256" key="1">
    <source>
        <dbReference type="SAM" id="MobiDB-lite"/>
    </source>
</evidence>
<evidence type="ECO:0000313" key="3">
    <source>
        <dbReference type="EMBL" id="EOA85473.1"/>
    </source>
</evidence>
<dbReference type="HOGENOM" id="CLU_785285_0_0_1"/>
<keyword evidence="2" id="KW-0472">Membrane</keyword>
<dbReference type="Proteomes" id="UP000016935">
    <property type="component" value="Unassembled WGS sequence"/>
</dbReference>
<dbReference type="GeneID" id="19404761"/>
<dbReference type="RefSeq" id="XP_008027102.1">
    <property type="nucleotide sequence ID" value="XM_008028911.1"/>
</dbReference>
<dbReference type="OrthoDB" id="3935400at2759"/>
<feature type="region of interest" description="Disordered" evidence="1">
    <location>
        <begin position="44"/>
        <end position="82"/>
    </location>
</feature>
<reference evidence="3 4" key="1">
    <citation type="journal article" date="2012" name="PLoS Pathog.">
        <title>Diverse lifestyles and strategies of plant pathogenesis encoded in the genomes of eighteen Dothideomycetes fungi.</title>
        <authorList>
            <person name="Ohm R.A."/>
            <person name="Feau N."/>
            <person name="Henrissat B."/>
            <person name="Schoch C.L."/>
            <person name="Horwitz B.A."/>
            <person name="Barry K.W."/>
            <person name="Condon B.J."/>
            <person name="Copeland A.C."/>
            <person name="Dhillon B."/>
            <person name="Glaser F."/>
            <person name="Hesse C.N."/>
            <person name="Kosti I."/>
            <person name="LaButti K."/>
            <person name="Lindquist E.A."/>
            <person name="Lucas S."/>
            <person name="Salamov A.A."/>
            <person name="Bradshaw R.E."/>
            <person name="Ciuffetti L."/>
            <person name="Hamelin R.C."/>
            <person name="Kema G.H.J."/>
            <person name="Lawrence C."/>
            <person name="Scott J.A."/>
            <person name="Spatafora J.W."/>
            <person name="Turgeon B.G."/>
            <person name="de Wit P.J.G.M."/>
            <person name="Zhong S."/>
            <person name="Goodwin S.B."/>
            <person name="Grigoriev I.V."/>
        </authorList>
    </citation>
    <scope>NUCLEOTIDE SEQUENCE [LARGE SCALE GENOMIC DNA]</scope>
    <source>
        <strain evidence="4">28A</strain>
    </source>
</reference>
<name>R0JX05_EXST2</name>
<feature type="region of interest" description="Disordered" evidence="1">
    <location>
        <begin position="291"/>
        <end position="352"/>
    </location>
</feature>
<dbReference type="eggNOG" id="ENOG502SW3N">
    <property type="taxonomic scope" value="Eukaryota"/>
</dbReference>
<gene>
    <name evidence="3" type="ORF">SETTUDRAFT_42510</name>
</gene>
<keyword evidence="2" id="KW-0812">Transmembrane</keyword>
<keyword evidence="4" id="KW-1185">Reference proteome</keyword>
<reference evidence="3 4" key="2">
    <citation type="journal article" date="2013" name="PLoS Genet.">
        <title>Comparative genome structure, secondary metabolite, and effector coding capacity across Cochliobolus pathogens.</title>
        <authorList>
            <person name="Condon B.J."/>
            <person name="Leng Y."/>
            <person name="Wu D."/>
            <person name="Bushley K.E."/>
            <person name="Ohm R.A."/>
            <person name="Otillar R."/>
            <person name="Martin J."/>
            <person name="Schackwitz W."/>
            <person name="Grimwood J."/>
            <person name="MohdZainudin N."/>
            <person name="Xue C."/>
            <person name="Wang R."/>
            <person name="Manning V.A."/>
            <person name="Dhillon B."/>
            <person name="Tu Z.J."/>
            <person name="Steffenson B.J."/>
            <person name="Salamov A."/>
            <person name="Sun H."/>
            <person name="Lowry S."/>
            <person name="LaButti K."/>
            <person name="Han J."/>
            <person name="Copeland A."/>
            <person name="Lindquist E."/>
            <person name="Barry K."/>
            <person name="Schmutz J."/>
            <person name="Baker S.E."/>
            <person name="Ciuffetti L.M."/>
            <person name="Grigoriev I.V."/>
            <person name="Zhong S."/>
            <person name="Turgeon B.G."/>
        </authorList>
    </citation>
    <scope>NUCLEOTIDE SEQUENCE [LARGE SCALE GENOMIC DNA]</scope>
    <source>
        <strain evidence="4">28A</strain>
    </source>
</reference>
<dbReference type="AlphaFoldDB" id="R0JX05"/>
<feature type="compositionally biased region" description="Low complexity" evidence="1">
    <location>
        <begin position="309"/>
        <end position="335"/>
    </location>
</feature>
<dbReference type="EMBL" id="KB908703">
    <property type="protein sequence ID" value="EOA85473.1"/>
    <property type="molecule type" value="Genomic_DNA"/>
</dbReference>
<feature type="region of interest" description="Disordered" evidence="1">
    <location>
        <begin position="219"/>
        <end position="253"/>
    </location>
</feature>
<proteinExistence type="predicted"/>
<evidence type="ECO:0000256" key="2">
    <source>
        <dbReference type="SAM" id="Phobius"/>
    </source>
</evidence>
<sequence>MPPPPDDWKKEEWDLPLWITEDAIVPTIVTTVIPDPLPPLPQVTVPIDTASMASPTQPPSDSTRTRYRPSTRPDGYPSTLPWPPYSLGAPTPATDSWETSVSTTAVFLQTPYPETQNTAPASTADGFTATGTRAASPSPVIPHKGRPSDWGWANKGTNHAPIYAIATVVPIVLLAIIAAVALVCLRRRKRRKAAEAAAQAATQEMKKDMDEVTVQAHIAQPPSPPLSPPPPAVSVSRHYTAPPDHLPPTSTPSQFQPIILGPINPSSNGAYLTGIDTSDMVPINSGPQTLVDPFADNHSLSEPPPPYRPSSVAPPSFTTNSRPSSVRVPVSPVCPHGAERSPFDDPDDGVSILSELSFQRERFTGRQSWR</sequence>
<dbReference type="STRING" id="671987.R0JX05"/>
<protein>
    <submittedName>
        <fullName evidence="3">Uncharacterized protein</fullName>
    </submittedName>
</protein>
<keyword evidence="2" id="KW-1133">Transmembrane helix</keyword>
<organism evidence="3 4">
    <name type="scientific">Exserohilum turcicum (strain 28A)</name>
    <name type="common">Northern leaf blight fungus</name>
    <name type="synonym">Setosphaeria turcica</name>
    <dbReference type="NCBI Taxonomy" id="671987"/>
    <lineage>
        <taxon>Eukaryota</taxon>
        <taxon>Fungi</taxon>
        <taxon>Dikarya</taxon>
        <taxon>Ascomycota</taxon>
        <taxon>Pezizomycotina</taxon>
        <taxon>Dothideomycetes</taxon>
        <taxon>Pleosporomycetidae</taxon>
        <taxon>Pleosporales</taxon>
        <taxon>Pleosporineae</taxon>
        <taxon>Pleosporaceae</taxon>
        <taxon>Exserohilum</taxon>
    </lineage>
</organism>
<feature type="transmembrane region" description="Helical" evidence="2">
    <location>
        <begin position="162"/>
        <end position="185"/>
    </location>
</feature>